<dbReference type="EMBL" id="FZOF01000006">
    <property type="protein sequence ID" value="SNS53997.1"/>
    <property type="molecule type" value="Genomic_DNA"/>
</dbReference>
<evidence type="ECO:0000256" key="1">
    <source>
        <dbReference type="SAM" id="SignalP"/>
    </source>
</evidence>
<dbReference type="OrthoDB" id="3723482at2"/>
<name>A0A239FB00_9ACTN</name>
<dbReference type="RefSeq" id="WP_089224355.1">
    <property type="nucleotide sequence ID" value="NZ_FZOF01000006.1"/>
</dbReference>
<proteinExistence type="predicted"/>
<gene>
    <name evidence="2" type="ORF">SAMN05216252_106407</name>
</gene>
<evidence type="ECO:0008006" key="4">
    <source>
        <dbReference type="Google" id="ProtNLM"/>
    </source>
</evidence>
<feature type="signal peptide" evidence="1">
    <location>
        <begin position="1"/>
        <end position="21"/>
    </location>
</feature>
<protein>
    <recommendedName>
        <fullName evidence="4">Capsule polysaccharide biosynthesis protein</fullName>
    </recommendedName>
</protein>
<accession>A0A239FB00</accession>
<organism evidence="2 3">
    <name type="scientific">Actinacidiphila glaucinigra</name>
    <dbReference type="NCBI Taxonomy" id="235986"/>
    <lineage>
        <taxon>Bacteria</taxon>
        <taxon>Bacillati</taxon>
        <taxon>Actinomycetota</taxon>
        <taxon>Actinomycetes</taxon>
        <taxon>Kitasatosporales</taxon>
        <taxon>Streptomycetaceae</taxon>
        <taxon>Actinacidiphila</taxon>
    </lineage>
</organism>
<dbReference type="AlphaFoldDB" id="A0A239FB00"/>
<feature type="chain" id="PRO_5012037293" description="Capsule polysaccharide biosynthesis protein" evidence="1">
    <location>
        <begin position="22"/>
        <end position="447"/>
    </location>
</feature>
<dbReference type="InterPro" id="IPR010866">
    <property type="entry name" value="A-2_8-polyST"/>
</dbReference>
<keyword evidence="1" id="KW-0732">Signal</keyword>
<evidence type="ECO:0000313" key="3">
    <source>
        <dbReference type="Proteomes" id="UP000198280"/>
    </source>
</evidence>
<dbReference type="Pfam" id="PF07388">
    <property type="entry name" value="A-2_8-polyST"/>
    <property type="match status" value="1"/>
</dbReference>
<sequence>MPRTQVFLASTLFGAATVAAALDAGLFAPADRRLLLVSNNAPVPEISPALDAAPGFGALRGRFDRVLSWNDTIAPLHPSGWSPRPEDVPLWERHLRRLWGLGEDEVELVVESLHVEPALALVNVFPGAPVEVYADGLMVYGPTRDRLDSLVTTRVDRVLHLDLVPGLRPLLLSEHDVPAGLVPADAFTAVLAEIAEYDTAPAPLPEGGALLLGQYLSALDILTAAEEEELHVGMVRGAVAAGHRTVVFKPHPTAPAHWSRRLEREAEALGAELTVAGASEPAEVLFLRVRPRLVAGCFSTALFTASALYGLPVARVGTGLVLERLSPYPNSNRVPVTIADRLLPDLEDLQATRTWRPPTAEQVARDLTPLLRAVGYCMQPQTYAPLRDDAVRYLTDNLDAGTWRYFSRRRLASLALPGAVPSQLAFLPDNPAVRRVARRIKRVASRR</sequence>
<reference evidence="2 3" key="1">
    <citation type="submission" date="2017-06" db="EMBL/GenBank/DDBJ databases">
        <authorList>
            <person name="Kim H.J."/>
            <person name="Triplett B.A."/>
        </authorList>
    </citation>
    <scope>NUCLEOTIDE SEQUENCE [LARGE SCALE GENOMIC DNA]</scope>
    <source>
        <strain evidence="2 3">CGMCC 4.1858</strain>
    </source>
</reference>
<dbReference type="Proteomes" id="UP000198280">
    <property type="component" value="Unassembled WGS sequence"/>
</dbReference>
<evidence type="ECO:0000313" key="2">
    <source>
        <dbReference type="EMBL" id="SNS53997.1"/>
    </source>
</evidence>
<keyword evidence="3" id="KW-1185">Reference proteome</keyword>